<dbReference type="CDD" id="cd00303">
    <property type="entry name" value="retropepsin_like"/>
    <property type="match status" value="1"/>
</dbReference>
<keyword evidence="1" id="KW-0695">RNA-directed DNA polymerase</keyword>
<gene>
    <name evidence="1" type="ORF">Tco_0922549</name>
</gene>
<feature type="non-terminal residue" evidence="1">
    <location>
        <position position="646"/>
    </location>
</feature>
<protein>
    <submittedName>
        <fullName evidence="1">Reverse transcriptase domain-containing protein</fullName>
    </submittedName>
</protein>
<dbReference type="PANTHER" id="PTHR33067">
    <property type="entry name" value="RNA-DIRECTED DNA POLYMERASE-RELATED"/>
    <property type="match status" value="1"/>
</dbReference>
<comment type="caution">
    <text evidence="1">The sequence shown here is derived from an EMBL/GenBank/DDBJ whole genome shotgun (WGS) entry which is preliminary data.</text>
</comment>
<dbReference type="InterPro" id="IPR021109">
    <property type="entry name" value="Peptidase_aspartic_dom_sf"/>
</dbReference>
<name>A0ABQ5CYE0_9ASTR</name>
<keyword evidence="1" id="KW-0808">Transferase</keyword>
<keyword evidence="2" id="KW-1185">Reference proteome</keyword>
<accession>A0ABQ5CYE0</accession>
<organism evidence="1 2">
    <name type="scientific">Tanacetum coccineum</name>
    <dbReference type="NCBI Taxonomy" id="301880"/>
    <lineage>
        <taxon>Eukaryota</taxon>
        <taxon>Viridiplantae</taxon>
        <taxon>Streptophyta</taxon>
        <taxon>Embryophyta</taxon>
        <taxon>Tracheophyta</taxon>
        <taxon>Spermatophyta</taxon>
        <taxon>Magnoliopsida</taxon>
        <taxon>eudicotyledons</taxon>
        <taxon>Gunneridae</taxon>
        <taxon>Pentapetalae</taxon>
        <taxon>asterids</taxon>
        <taxon>campanulids</taxon>
        <taxon>Asterales</taxon>
        <taxon>Asteraceae</taxon>
        <taxon>Asteroideae</taxon>
        <taxon>Anthemideae</taxon>
        <taxon>Anthemidinae</taxon>
        <taxon>Tanacetum</taxon>
    </lineage>
</organism>
<proteinExistence type="predicted"/>
<reference evidence="1" key="2">
    <citation type="submission" date="2022-01" db="EMBL/GenBank/DDBJ databases">
        <authorList>
            <person name="Yamashiro T."/>
            <person name="Shiraishi A."/>
            <person name="Satake H."/>
            <person name="Nakayama K."/>
        </authorList>
    </citation>
    <scope>NUCLEOTIDE SEQUENCE</scope>
</reference>
<reference evidence="1" key="1">
    <citation type="journal article" date="2022" name="Int. J. Mol. Sci.">
        <title>Draft Genome of Tanacetum Coccineum: Genomic Comparison of Closely Related Tanacetum-Family Plants.</title>
        <authorList>
            <person name="Yamashiro T."/>
            <person name="Shiraishi A."/>
            <person name="Nakayama K."/>
            <person name="Satake H."/>
        </authorList>
    </citation>
    <scope>NUCLEOTIDE SEQUENCE</scope>
</reference>
<dbReference type="EMBL" id="BQNB010014766">
    <property type="protein sequence ID" value="GJT32130.1"/>
    <property type="molecule type" value="Genomic_DNA"/>
</dbReference>
<sequence>MSLDAQLRPMINQALLTALAARDAGHENSVDKPTISEQVARRIRASHSSECTFPDFMKVQPQISKAHKGVDELDFNGIEKLELSFRIRNFLWKSKSSSPFELALLCGRMFPEESDKIEKYVGGLPDMIHGSVVASKPKTMQEATEMRSKVMDKRNRHFAATELKCKALADLGASINLMPFSVYTKLGLPALQSTRMTLELANCSLCVPKGIARDVLVPVGGFNFPADFVVVDFECNYRVPLILGRPFLRTARVLIDVHGEELVIRDGMERIVFKPDGSQDKESIHMMDIYDDRVKDVCEPKSNDDSPTSTIVEEFESLLGDIIRQKEEVKGISDPVARRKACFKIMNQGRVIHSPKKASISAMITLVFPTIILETSFKMGDEDLNFSSNKELDKEDLIPIPRESKIGKECDFPPSFIPFEGSEMILEEEIDEFLKHDESLNMDLNDEFNDEDDDIIFLEKLLEDENFFEMNDKKVEFLERKTKEDFETKDEPKKKKELQVFHPDIEILNHFETTSYVGSDYVFYEDFNLVEVLPVSYSTGSEDKVFKPGIFDNDAFKDKSSKELAPSKALLTLDVFDPLHPPLMDFHVTKAFSEFTFSLLKIFSKKFSGFWKLHGSILWKDKAIPTISIDGLQSSLHKWENSNLLS</sequence>
<dbReference type="GO" id="GO:0003964">
    <property type="term" value="F:RNA-directed DNA polymerase activity"/>
    <property type="evidence" value="ECO:0007669"/>
    <property type="project" value="UniProtKB-KW"/>
</dbReference>
<keyword evidence="1" id="KW-0548">Nucleotidyltransferase</keyword>
<evidence type="ECO:0000313" key="2">
    <source>
        <dbReference type="Proteomes" id="UP001151760"/>
    </source>
</evidence>
<dbReference type="Proteomes" id="UP001151760">
    <property type="component" value="Unassembled WGS sequence"/>
</dbReference>
<dbReference type="Gene3D" id="2.40.70.10">
    <property type="entry name" value="Acid Proteases"/>
    <property type="match status" value="1"/>
</dbReference>
<dbReference type="PANTHER" id="PTHR33067:SF9">
    <property type="entry name" value="RNA-DIRECTED DNA POLYMERASE"/>
    <property type="match status" value="1"/>
</dbReference>
<evidence type="ECO:0000313" key="1">
    <source>
        <dbReference type="EMBL" id="GJT32130.1"/>
    </source>
</evidence>